<reference evidence="7 8" key="1">
    <citation type="journal article" date="2017" name="Genome Biol. Evol.">
        <title>Phytophthora megakarya and P. palmivora, closely related causal agents of cacao black pod rot, underwent increases in genome sizes and gene numbers by different mechanisms.</title>
        <authorList>
            <person name="Ali S.S."/>
            <person name="Shao J."/>
            <person name="Lary D.J."/>
            <person name="Kronmiller B."/>
            <person name="Shen D."/>
            <person name="Strem M.D."/>
            <person name="Amoako-Attah I."/>
            <person name="Akrofi A.Y."/>
            <person name="Begoude B.A."/>
            <person name="Ten Hoopen G.M."/>
            <person name="Coulibaly K."/>
            <person name="Kebe B.I."/>
            <person name="Melnick R.L."/>
            <person name="Guiltinan M.J."/>
            <person name="Tyler B.M."/>
            <person name="Meinhardt L.W."/>
            <person name="Bailey B.A."/>
        </authorList>
    </citation>
    <scope>NUCLEOTIDE SEQUENCE [LARGE SCALE GENOMIC DNA]</scope>
    <source>
        <strain evidence="8">sbr112.9</strain>
    </source>
</reference>
<feature type="domain" description="EF-hand" evidence="6">
    <location>
        <begin position="142"/>
        <end position="177"/>
    </location>
</feature>
<evidence type="ECO:0000313" key="8">
    <source>
        <dbReference type="Proteomes" id="UP000237271"/>
    </source>
</evidence>
<dbReference type="GO" id="GO:0016460">
    <property type="term" value="C:myosin II complex"/>
    <property type="evidence" value="ECO:0007669"/>
    <property type="project" value="TreeGrafter"/>
</dbReference>
<evidence type="ECO:0000256" key="5">
    <source>
        <dbReference type="SAM" id="MobiDB-lite"/>
    </source>
</evidence>
<keyword evidence="4" id="KW-0106">Calcium</keyword>
<dbReference type="InterPro" id="IPR018247">
    <property type="entry name" value="EF_Hand_1_Ca_BS"/>
</dbReference>
<sequence length="213" mass="24714">MSSTRVQRSHQERGDGAVPLYPLSRTSRTTGSARTSRTARRVKQELPEEQKKELREAFELFDTDKVGSIDYHELKVLMRALGFQVTKREVLDLVDDVDVQRSGRVDFNDYMEISKKLRQKQLDVELTDRVAVTVRRKVLARDPDEEIARAFELFDEDGSGTITLRKMRRVAKELGENLGDDELQAMIDEFDQNQDGEIDMDEFFMIMKQSTEF</sequence>
<dbReference type="SMART" id="SM00054">
    <property type="entry name" value="EFh"/>
    <property type="match status" value="4"/>
</dbReference>
<evidence type="ECO:0000256" key="1">
    <source>
        <dbReference type="ARBA" id="ARBA00005253"/>
    </source>
</evidence>
<evidence type="ECO:0000313" key="7">
    <source>
        <dbReference type="EMBL" id="POM60473.1"/>
    </source>
</evidence>
<dbReference type="GO" id="GO:0005509">
    <property type="term" value="F:calcium ion binding"/>
    <property type="evidence" value="ECO:0007669"/>
    <property type="project" value="InterPro"/>
</dbReference>
<feature type="domain" description="EF-hand" evidence="6">
    <location>
        <begin position="49"/>
        <end position="84"/>
    </location>
</feature>
<feature type="region of interest" description="Disordered" evidence="5">
    <location>
        <begin position="1"/>
        <end position="48"/>
    </location>
</feature>
<dbReference type="InterPro" id="IPR002048">
    <property type="entry name" value="EF_hand_dom"/>
</dbReference>
<gene>
    <name evidence="7" type="ORF">PHPALM_30664</name>
</gene>
<dbReference type="Pfam" id="PF13499">
    <property type="entry name" value="EF-hand_7"/>
    <property type="match status" value="2"/>
</dbReference>
<dbReference type="SUPFAM" id="SSF47473">
    <property type="entry name" value="EF-hand"/>
    <property type="match status" value="1"/>
</dbReference>
<evidence type="ECO:0000256" key="3">
    <source>
        <dbReference type="ARBA" id="ARBA00022737"/>
    </source>
</evidence>
<organism evidence="7 8">
    <name type="scientific">Phytophthora palmivora</name>
    <dbReference type="NCBI Taxonomy" id="4796"/>
    <lineage>
        <taxon>Eukaryota</taxon>
        <taxon>Sar</taxon>
        <taxon>Stramenopiles</taxon>
        <taxon>Oomycota</taxon>
        <taxon>Peronosporomycetes</taxon>
        <taxon>Peronosporales</taxon>
        <taxon>Peronosporaceae</taxon>
        <taxon>Phytophthora</taxon>
    </lineage>
</organism>
<comment type="similarity">
    <text evidence="1">Belongs to the centrin family.</text>
</comment>
<dbReference type="PANTHER" id="PTHR23048:SF48">
    <property type="entry name" value="CENTRIN 3"/>
    <property type="match status" value="1"/>
</dbReference>
<dbReference type="PROSITE" id="PS50222">
    <property type="entry name" value="EF_HAND_2"/>
    <property type="match status" value="3"/>
</dbReference>
<keyword evidence="2" id="KW-0479">Metal-binding</keyword>
<evidence type="ECO:0000256" key="2">
    <source>
        <dbReference type="ARBA" id="ARBA00022723"/>
    </source>
</evidence>
<feature type="domain" description="EF-hand" evidence="6">
    <location>
        <begin position="178"/>
        <end position="213"/>
    </location>
</feature>
<feature type="compositionally biased region" description="Low complexity" evidence="5">
    <location>
        <begin position="24"/>
        <end position="36"/>
    </location>
</feature>
<protein>
    <submittedName>
        <fullName evidence="7">Caltractin-like protein</fullName>
    </submittedName>
</protein>
<dbReference type="PROSITE" id="PS00018">
    <property type="entry name" value="EF_HAND_1"/>
    <property type="match status" value="1"/>
</dbReference>
<dbReference type="AlphaFoldDB" id="A0A2P4X4K2"/>
<dbReference type="PANTHER" id="PTHR23048">
    <property type="entry name" value="MYOSIN LIGHT CHAIN 1, 3"/>
    <property type="match status" value="1"/>
</dbReference>
<keyword evidence="3" id="KW-0677">Repeat</keyword>
<dbReference type="FunFam" id="1.10.238.10:FF:000178">
    <property type="entry name" value="Calmodulin-2 A"/>
    <property type="match status" value="2"/>
</dbReference>
<dbReference type="OrthoDB" id="26525at2759"/>
<evidence type="ECO:0000256" key="4">
    <source>
        <dbReference type="ARBA" id="ARBA00022837"/>
    </source>
</evidence>
<dbReference type="InterPro" id="IPR011992">
    <property type="entry name" value="EF-hand-dom_pair"/>
</dbReference>
<dbReference type="Gene3D" id="1.10.238.10">
    <property type="entry name" value="EF-hand"/>
    <property type="match status" value="2"/>
</dbReference>
<evidence type="ECO:0000259" key="6">
    <source>
        <dbReference type="PROSITE" id="PS50222"/>
    </source>
</evidence>
<proteinExistence type="inferred from homology"/>
<dbReference type="EMBL" id="NCKW01016864">
    <property type="protein sequence ID" value="POM60473.1"/>
    <property type="molecule type" value="Genomic_DNA"/>
</dbReference>
<comment type="caution">
    <text evidence="7">The sequence shown here is derived from an EMBL/GenBank/DDBJ whole genome shotgun (WGS) entry which is preliminary data.</text>
</comment>
<name>A0A2P4X4K2_9STRA</name>
<dbReference type="CDD" id="cd00051">
    <property type="entry name" value="EFh"/>
    <property type="match status" value="1"/>
</dbReference>
<keyword evidence="8" id="KW-1185">Reference proteome</keyword>
<dbReference type="Proteomes" id="UP000237271">
    <property type="component" value="Unassembled WGS sequence"/>
</dbReference>
<dbReference type="InterPro" id="IPR050230">
    <property type="entry name" value="CALM/Myosin/TropC-like"/>
</dbReference>
<accession>A0A2P4X4K2</accession>